<dbReference type="InterPro" id="IPR007138">
    <property type="entry name" value="ABM_dom"/>
</dbReference>
<feature type="domain" description="ABM" evidence="1">
    <location>
        <begin position="2"/>
        <end position="91"/>
    </location>
</feature>
<accession>A0A545T8X8</accession>
<dbReference type="OrthoDB" id="4463721at2"/>
<reference evidence="2 3" key="1">
    <citation type="submission" date="2019-06" db="EMBL/GenBank/DDBJ databases">
        <title>Draft genome of Aliikangiella marina GYP-15.</title>
        <authorList>
            <person name="Wang G."/>
        </authorList>
    </citation>
    <scope>NUCLEOTIDE SEQUENCE [LARGE SCALE GENOMIC DNA]</scope>
    <source>
        <strain evidence="2 3">GYP-15</strain>
    </source>
</reference>
<name>A0A545T8X8_9GAMM</name>
<dbReference type="AlphaFoldDB" id="A0A545T8X8"/>
<dbReference type="SUPFAM" id="SSF54909">
    <property type="entry name" value="Dimeric alpha+beta barrel"/>
    <property type="match status" value="1"/>
</dbReference>
<evidence type="ECO:0000259" key="1">
    <source>
        <dbReference type="PROSITE" id="PS51725"/>
    </source>
</evidence>
<keyword evidence="3" id="KW-1185">Reference proteome</keyword>
<keyword evidence="2" id="KW-0503">Monooxygenase</keyword>
<dbReference type="Pfam" id="PF03992">
    <property type="entry name" value="ABM"/>
    <property type="match status" value="1"/>
</dbReference>
<gene>
    <name evidence="2" type="ORF">FLL45_12435</name>
</gene>
<dbReference type="EMBL" id="VIKR01000003">
    <property type="protein sequence ID" value="TQV73674.1"/>
    <property type="molecule type" value="Genomic_DNA"/>
</dbReference>
<dbReference type="GO" id="GO:0004497">
    <property type="term" value="F:monooxygenase activity"/>
    <property type="evidence" value="ECO:0007669"/>
    <property type="project" value="UniProtKB-KW"/>
</dbReference>
<dbReference type="InterPro" id="IPR011008">
    <property type="entry name" value="Dimeric_a/b-barrel"/>
</dbReference>
<evidence type="ECO:0000313" key="2">
    <source>
        <dbReference type="EMBL" id="TQV73674.1"/>
    </source>
</evidence>
<sequence>MIRVIIERHIKEGCFHDYLDMIRRARKQATAVEGFIAGELLQENANANHAVIISSWENLEAWNKWQSSDERAKVLTEMRPLLESDESVTVLESSQLMS</sequence>
<dbReference type="RefSeq" id="WP_142942382.1">
    <property type="nucleotide sequence ID" value="NZ_VIKR01000003.1"/>
</dbReference>
<evidence type="ECO:0000313" key="3">
    <source>
        <dbReference type="Proteomes" id="UP000317839"/>
    </source>
</evidence>
<dbReference type="PROSITE" id="PS51725">
    <property type="entry name" value="ABM"/>
    <property type="match status" value="1"/>
</dbReference>
<dbReference type="Gene3D" id="3.30.70.100">
    <property type="match status" value="1"/>
</dbReference>
<organism evidence="2 3">
    <name type="scientific">Aliikangiella marina</name>
    <dbReference type="NCBI Taxonomy" id="1712262"/>
    <lineage>
        <taxon>Bacteria</taxon>
        <taxon>Pseudomonadati</taxon>
        <taxon>Pseudomonadota</taxon>
        <taxon>Gammaproteobacteria</taxon>
        <taxon>Oceanospirillales</taxon>
        <taxon>Pleioneaceae</taxon>
        <taxon>Aliikangiella</taxon>
    </lineage>
</organism>
<proteinExistence type="predicted"/>
<comment type="caution">
    <text evidence="2">The sequence shown here is derived from an EMBL/GenBank/DDBJ whole genome shotgun (WGS) entry which is preliminary data.</text>
</comment>
<dbReference type="Proteomes" id="UP000317839">
    <property type="component" value="Unassembled WGS sequence"/>
</dbReference>
<protein>
    <submittedName>
        <fullName evidence="2">Antibiotic biosynthesis monooxygenase</fullName>
    </submittedName>
</protein>
<keyword evidence="2" id="KW-0560">Oxidoreductase</keyword>